<dbReference type="EMBL" id="CP010951">
    <property type="protein sequence ID" value="AMO23666.1"/>
    <property type="molecule type" value="Genomic_DNA"/>
</dbReference>
<sequence length="340" mass="36849">MSDFFDLFKIPSEQQVRLSEILTAGRVDAPVAAGDFPLLVFCHGGGLYREQSTVLMEHLASLGFVVASVAHPHEAGSYVTAEGEFVTSNPTLLADLQQAQAALTANTAWCTSESLAERLESLGRLIRPLRSSWLGKLANVWADDMVFTADQILEGSVGLLAKSLKPDVGYFGMSYGAHAAALATMKDVRTRAFVNLDGGLFTAEPLRRVLGVPVLCLTEDMSTSLAMTAMMGRQLPSPTEESLGMLHACYTHDDGTPDKRVHHVSIRGAAHGDFSDLPLLFGSIPGFVCFPGGIRVLEIQKGMVGAFFSRFMSGRDEDFQTLARARFPDEVVIHDARRTI</sequence>
<dbReference type="InterPro" id="IPR029058">
    <property type="entry name" value="AB_hydrolase_fold"/>
</dbReference>
<gene>
    <name evidence="4" type="ORF">UC35_13205</name>
</gene>
<evidence type="ECO:0000256" key="1">
    <source>
        <dbReference type="ARBA" id="ARBA00022801"/>
    </source>
</evidence>
<dbReference type="Proteomes" id="UP000070433">
    <property type="component" value="Chromosome"/>
</dbReference>
<dbReference type="SUPFAM" id="SSF53474">
    <property type="entry name" value="alpha/beta-Hydrolases"/>
    <property type="match status" value="1"/>
</dbReference>
<proteinExistence type="predicted"/>
<dbReference type="AlphaFoldDB" id="A0A127JUI9"/>
<accession>A0A127JUI9</accession>
<keyword evidence="2" id="KW-0442">Lipid degradation</keyword>
<dbReference type="GO" id="GO:0016042">
    <property type="term" value="P:lipid catabolic process"/>
    <property type="evidence" value="ECO:0007669"/>
    <property type="project" value="UniProtKB-KW"/>
</dbReference>
<dbReference type="Gene3D" id="3.40.50.1820">
    <property type="entry name" value="alpha/beta hydrolase"/>
    <property type="match status" value="1"/>
</dbReference>
<evidence type="ECO:0000313" key="5">
    <source>
        <dbReference type="Proteomes" id="UP000070433"/>
    </source>
</evidence>
<reference evidence="4 5" key="1">
    <citation type="journal article" date="2014" name="Int. J. Syst. Evol. Microbiol.">
        <title>Ramlibacter solisilvae sp. nov., isolated from forest soil, and emended description of the genus Ramlibacter.</title>
        <authorList>
            <person name="Lee H.J."/>
            <person name="Lee S.H."/>
            <person name="Lee S.S."/>
            <person name="Lee J.S."/>
            <person name="Kim Y."/>
            <person name="Kim S.C."/>
            <person name="Jeon C.O."/>
        </authorList>
    </citation>
    <scope>NUCLEOTIDE SEQUENCE [LARGE SCALE GENOMIC DNA]</scope>
    <source>
        <strain evidence="4 5">5-10</strain>
    </source>
</reference>
<evidence type="ECO:0000256" key="2">
    <source>
        <dbReference type="ARBA" id="ARBA00022963"/>
    </source>
</evidence>
<keyword evidence="1" id="KW-0378">Hydrolase</keyword>
<keyword evidence="3" id="KW-0443">Lipid metabolism</keyword>
<name>A0A127JUI9_9BURK</name>
<dbReference type="PANTHER" id="PTHR10272">
    <property type="entry name" value="PLATELET-ACTIVATING FACTOR ACETYLHYDROLASE"/>
    <property type="match status" value="1"/>
</dbReference>
<organism evidence="4 5">
    <name type="scientific">Ramlibacter tataouinensis</name>
    <dbReference type="NCBI Taxonomy" id="94132"/>
    <lineage>
        <taxon>Bacteria</taxon>
        <taxon>Pseudomonadati</taxon>
        <taxon>Pseudomonadota</taxon>
        <taxon>Betaproteobacteria</taxon>
        <taxon>Burkholderiales</taxon>
        <taxon>Comamonadaceae</taxon>
        <taxon>Ramlibacter</taxon>
    </lineage>
</organism>
<evidence type="ECO:0000256" key="3">
    <source>
        <dbReference type="ARBA" id="ARBA00023098"/>
    </source>
</evidence>
<evidence type="ECO:0000313" key="4">
    <source>
        <dbReference type="EMBL" id="AMO23666.1"/>
    </source>
</evidence>
<dbReference type="GO" id="GO:0003847">
    <property type="term" value="F:1-alkyl-2-acetylglycerophosphocholine esterase activity"/>
    <property type="evidence" value="ECO:0007669"/>
    <property type="project" value="TreeGrafter"/>
</dbReference>
<dbReference type="PANTHER" id="PTHR10272:SF0">
    <property type="entry name" value="PLATELET-ACTIVATING FACTOR ACETYLHYDROLASE"/>
    <property type="match status" value="1"/>
</dbReference>
<protein>
    <submittedName>
        <fullName evidence="4">Uncharacterized protein</fullName>
    </submittedName>
</protein>
<dbReference type="Pfam" id="PF03403">
    <property type="entry name" value="PAF-AH_p_II"/>
    <property type="match status" value="1"/>
</dbReference>
<keyword evidence="5" id="KW-1185">Reference proteome</keyword>